<evidence type="ECO:0000313" key="2">
    <source>
        <dbReference type="EMBL" id="CAG6398974.1"/>
    </source>
</evidence>
<evidence type="ECO:0000313" key="3">
    <source>
        <dbReference type="Proteomes" id="UP001152519"/>
    </source>
</evidence>
<protein>
    <recommendedName>
        <fullName evidence="4">Adhesin domain-containing protein</fullName>
    </recommendedName>
</protein>
<evidence type="ECO:0008006" key="4">
    <source>
        <dbReference type="Google" id="ProtNLM"/>
    </source>
</evidence>
<organism evidence="2 3">
    <name type="scientific">Actinacidiphila cocklensis</name>
    <dbReference type="NCBI Taxonomy" id="887465"/>
    <lineage>
        <taxon>Bacteria</taxon>
        <taxon>Bacillati</taxon>
        <taxon>Actinomycetota</taxon>
        <taxon>Actinomycetes</taxon>
        <taxon>Kitasatosporales</taxon>
        <taxon>Streptomycetaceae</taxon>
        <taxon>Actinacidiphila</taxon>
    </lineage>
</organism>
<feature type="region of interest" description="Disordered" evidence="1">
    <location>
        <begin position="1"/>
        <end position="27"/>
    </location>
</feature>
<sequence>MDRSDVPARPAAPPRVPEQVPPAGRGRGPARAVVVCCVLALAVGLVVVLTDDDGGGPADRRALTAPGFRAADPGTVVLDGVSGTVQVTADADARAVTGSFHRADGRPAALRGATVDDPASGGRALSLRCEDDRGLPQPCAGDLVLTLPPHTGLRLRQTSGVAVLRGLGGDLGLDASSIQLTTRDLRSPHAEVTVVSGSADIGFAAAPADLDLHASSASVAVRLPRTGDGYAVTTTAASADVQVLVPRDPSAGHRVALTVASGSLSVQDA</sequence>
<dbReference type="EMBL" id="CAJSLV010000114">
    <property type="protein sequence ID" value="CAG6398974.1"/>
    <property type="molecule type" value="Genomic_DNA"/>
</dbReference>
<gene>
    <name evidence="2" type="ORF">SCOCK_80129</name>
</gene>
<accession>A0A9W4EBT1</accession>
<reference evidence="2" key="1">
    <citation type="submission" date="2021-05" db="EMBL/GenBank/DDBJ databases">
        <authorList>
            <person name="Arsene-Ploetze F."/>
        </authorList>
    </citation>
    <scope>NUCLEOTIDE SEQUENCE</scope>
    <source>
        <strain evidence="2">DSM 42138</strain>
    </source>
</reference>
<dbReference type="Proteomes" id="UP001152519">
    <property type="component" value="Unassembled WGS sequence"/>
</dbReference>
<evidence type="ECO:0000256" key="1">
    <source>
        <dbReference type="SAM" id="MobiDB-lite"/>
    </source>
</evidence>
<name>A0A9W4EBT1_9ACTN</name>
<keyword evidence="3" id="KW-1185">Reference proteome</keyword>
<dbReference type="AlphaFoldDB" id="A0A9W4EBT1"/>
<dbReference type="RefSeq" id="WP_251501084.1">
    <property type="nucleotide sequence ID" value="NZ_CAJSLV010000114.1"/>
</dbReference>
<feature type="compositionally biased region" description="Pro residues" evidence="1">
    <location>
        <begin position="10"/>
        <end position="20"/>
    </location>
</feature>
<comment type="caution">
    <text evidence="2">The sequence shown here is derived from an EMBL/GenBank/DDBJ whole genome shotgun (WGS) entry which is preliminary data.</text>
</comment>
<proteinExistence type="predicted"/>